<proteinExistence type="predicted"/>
<keyword evidence="4" id="KW-1185">Reference proteome</keyword>
<dbReference type="Proteomes" id="UP000255168">
    <property type="component" value="Plasmid II"/>
</dbReference>
<dbReference type="EMBL" id="OFTC01000036">
    <property type="protein sequence ID" value="SOZ39124.1"/>
    <property type="molecule type" value="Genomic_DNA"/>
</dbReference>
<dbReference type="EMBL" id="LT984807">
    <property type="protein sequence ID" value="SPD59205.1"/>
    <property type="molecule type" value="Genomic_DNA"/>
</dbReference>
<geneLocation type="plasmid" evidence="3">
    <name>ii</name>
</geneLocation>
<dbReference type="AlphaFoldDB" id="A0A375HP46"/>
<name>A0A375HP46_9BURK</name>
<keyword evidence="2" id="KW-0614">Plasmid</keyword>
<evidence type="ECO:0000313" key="4">
    <source>
        <dbReference type="Proteomes" id="UP000256710"/>
    </source>
</evidence>
<reference evidence="3 4" key="1">
    <citation type="submission" date="2018-01" db="EMBL/GenBank/DDBJ databases">
        <authorList>
            <person name="Clerissi C."/>
        </authorList>
    </citation>
    <scope>NUCLEOTIDE SEQUENCE [LARGE SCALE GENOMIC DNA]</scope>
    <source>
        <strain evidence="1">Cupriavidus taiwanensis STM 6082</strain>
        <strain evidence="2">Cupriavidus taiwanensis STM 6160</strain>
        <plasmid evidence="2">II</plasmid>
        <plasmid evidence="3">ii</plasmid>
    </source>
</reference>
<organism evidence="2 3">
    <name type="scientific">Cupriavidus neocaledonicus</name>
    <dbReference type="NCBI Taxonomy" id="1040979"/>
    <lineage>
        <taxon>Bacteria</taxon>
        <taxon>Pseudomonadati</taxon>
        <taxon>Pseudomonadota</taxon>
        <taxon>Betaproteobacteria</taxon>
        <taxon>Burkholderiales</taxon>
        <taxon>Burkholderiaceae</taxon>
        <taxon>Cupriavidus</taxon>
    </lineage>
</organism>
<evidence type="ECO:0000313" key="2">
    <source>
        <dbReference type="EMBL" id="SPD59205.1"/>
    </source>
</evidence>
<gene>
    <name evidence="1" type="ORF">CBM2605_B130421</name>
    <name evidence="2" type="ORF">CBM2607_MP10607</name>
</gene>
<dbReference type="Proteomes" id="UP000256710">
    <property type="component" value="Unassembled WGS sequence"/>
</dbReference>
<evidence type="ECO:0000313" key="3">
    <source>
        <dbReference type="Proteomes" id="UP000255168"/>
    </source>
</evidence>
<evidence type="ECO:0000313" key="1">
    <source>
        <dbReference type="EMBL" id="SOZ39124.1"/>
    </source>
</evidence>
<geneLocation type="plasmid" evidence="2">
    <name>II</name>
</geneLocation>
<sequence>MADSAGNVHAGVCCLTAPGGRYAAAWRGQAVLREASATAHPGSFVPAAPTSAFPAGSRVLRSACRSPACNSPACNSPACNSLYHA</sequence>
<protein>
    <submittedName>
        <fullName evidence="2">Uncharacterized protein</fullName>
    </submittedName>
</protein>
<accession>A0A375HP46</accession>